<keyword evidence="8" id="KW-1185">Reference proteome</keyword>
<keyword evidence="5 6" id="KW-0472">Membrane</keyword>
<keyword evidence="3 6" id="KW-0812">Transmembrane</keyword>
<keyword evidence="4 6" id="KW-1133">Transmembrane helix</keyword>
<sequence length="210" mass="21894">MTLNMLAAFWAVSLLFVITPGVDWAYAISAGLRGRVVVPAVTGLLLGHLAATLVVAAGVGGLVASTPMALTLLTVAGSAYLLWLGVNMLIHPSVPHAGQAQASAYWARWAFKGACVSGLNPKVFLLFVALLPQFTDAMAAWSVPVQIVTLGLVHAFSCAVVYLLVGFGSQAVLQSRPAAAKVVSRVSGLAMILIAAVLLVEQWVGHLRLL</sequence>
<dbReference type="GO" id="GO:0005886">
    <property type="term" value="C:plasma membrane"/>
    <property type="evidence" value="ECO:0007669"/>
    <property type="project" value="UniProtKB-SubCell"/>
</dbReference>
<evidence type="ECO:0000256" key="4">
    <source>
        <dbReference type="ARBA" id="ARBA00022989"/>
    </source>
</evidence>
<feature type="transmembrane region" description="Helical" evidence="6">
    <location>
        <begin position="143"/>
        <end position="165"/>
    </location>
</feature>
<evidence type="ECO:0000256" key="1">
    <source>
        <dbReference type="ARBA" id="ARBA00004651"/>
    </source>
</evidence>
<accession>A0A380T2R0</accession>
<dbReference type="InterPro" id="IPR001123">
    <property type="entry name" value="LeuE-type"/>
</dbReference>
<comment type="subcellular location">
    <subcellularLocation>
        <location evidence="1">Cell membrane</location>
        <topology evidence="1">Multi-pass membrane protein</topology>
    </subcellularLocation>
</comment>
<gene>
    <name evidence="7" type="ORF">CCOS864_03262</name>
</gene>
<keyword evidence="2" id="KW-1003">Cell membrane</keyword>
<evidence type="ECO:0000256" key="5">
    <source>
        <dbReference type="ARBA" id="ARBA00023136"/>
    </source>
</evidence>
<dbReference type="EMBL" id="UIDD01000008">
    <property type="protein sequence ID" value="SUQ63808.1"/>
    <property type="molecule type" value="Genomic_DNA"/>
</dbReference>
<dbReference type="PANTHER" id="PTHR30086:SF20">
    <property type="entry name" value="ARGININE EXPORTER PROTEIN ARGO-RELATED"/>
    <property type="match status" value="1"/>
</dbReference>
<evidence type="ECO:0000256" key="3">
    <source>
        <dbReference type="ARBA" id="ARBA00022692"/>
    </source>
</evidence>
<name>A0A380T2R0_9PSED</name>
<evidence type="ECO:0000256" key="2">
    <source>
        <dbReference type="ARBA" id="ARBA00022475"/>
    </source>
</evidence>
<evidence type="ECO:0000256" key="6">
    <source>
        <dbReference type="SAM" id="Phobius"/>
    </source>
</evidence>
<dbReference type="Pfam" id="PF01810">
    <property type="entry name" value="LysE"/>
    <property type="match status" value="1"/>
</dbReference>
<dbReference type="Proteomes" id="UP000255177">
    <property type="component" value="Unassembled WGS sequence"/>
</dbReference>
<evidence type="ECO:0000313" key="8">
    <source>
        <dbReference type="Proteomes" id="UP000255177"/>
    </source>
</evidence>
<protein>
    <submittedName>
        <fullName evidence="7">LysE type translocator family protein</fullName>
    </submittedName>
</protein>
<proteinExistence type="predicted"/>
<dbReference type="AlphaFoldDB" id="A0A380T2R0"/>
<feature type="transmembrane region" description="Helical" evidence="6">
    <location>
        <begin position="185"/>
        <end position="204"/>
    </location>
</feature>
<dbReference type="PANTHER" id="PTHR30086">
    <property type="entry name" value="ARGININE EXPORTER PROTEIN ARGO"/>
    <property type="match status" value="1"/>
</dbReference>
<feature type="transmembrane region" description="Helical" evidence="6">
    <location>
        <begin position="70"/>
        <end position="90"/>
    </location>
</feature>
<feature type="transmembrane region" description="Helical" evidence="6">
    <location>
        <begin position="37"/>
        <end position="63"/>
    </location>
</feature>
<reference evidence="8" key="1">
    <citation type="submission" date="2018-07" db="EMBL/GenBank/DDBJ databases">
        <authorList>
            <person name="Blom J."/>
        </authorList>
    </citation>
    <scope>NUCLEOTIDE SEQUENCE [LARGE SCALE GENOMIC DNA]</scope>
    <source>
        <strain evidence="8">CCOS 864</strain>
    </source>
</reference>
<organism evidence="7 8">
    <name type="scientific">Pseudomonas wadenswilerensis</name>
    <dbReference type="NCBI Taxonomy" id="1785161"/>
    <lineage>
        <taxon>Bacteria</taxon>
        <taxon>Pseudomonadati</taxon>
        <taxon>Pseudomonadota</taxon>
        <taxon>Gammaproteobacteria</taxon>
        <taxon>Pseudomonadales</taxon>
        <taxon>Pseudomonadaceae</taxon>
        <taxon>Pseudomonas</taxon>
    </lineage>
</organism>
<evidence type="ECO:0000313" key="7">
    <source>
        <dbReference type="EMBL" id="SUQ63808.1"/>
    </source>
</evidence>
<dbReference type="RefSeq" id="WP_115087396.1">
    <property type="nucleotide sequence ID" value="NZ_CBCSFG010000024.1"/>
</dbReference>
<dbReference type="GO" id="GO:0015171">
    <property type="term" value="F:amino acid transmembrane transporter activity"/>
    <property type="evidence" value="ECO:0007669"/>
    <property type="project" value="TreeGrafter"/>
</dbReference>
<feature type="transmembrane region" description="Helical" evidence="6">
    <location>
        <begin position="110"/>
        <end position="131"/>
    </location>
</feature>